<evidence type="ECO:0000256" key="1">
    <source>
        <dbReference type="ARBA" id="ARBA00022741"/>
    </source>
</evidence>
<dbReference type="Proteomes" id="UP000652761">
    <property type="component" value="Unassembled WGS sequence"/>
</dbReference>
<evidence type="ECO:0000256" key="2">
    <source>
        <dbReference type="ARBA" id="ARBA00022840"/>
    </source>
</evidence>
<protein>
    <recommendedName>
        <fullName evidence="4">Serine-threonine/tyrosine-protein kinase catalytic domain-containing protein</fullName>
    </recommendedName>
</protein>
<accession>A0A843VG90</accession>
<reference evidence="5" key="1">
    <citation type="submission" date="2017-07" db="EMBL/GenBank/DDBJ databases">
        <title>Taro Niue Genome Assembly and Annotation.</title>
        <authorList>
            <person name="Atibalentja N."/>
            <person name="Keating K."/>
            <person name="Fields C.J."/>
        </authorList>
    </citation>
    <scope>NUCLEOTIDE SEQUENCE</scope>
    <source>
        <strain evidence="5">Niue_2</strain>
        <tissue evidence="5">Leaf</tissue>
    </source>
</reference>
<keyword evidence="6" id="KW-1185">Reference proteome</keyword>
<dbReference type="EMBL" id="NMUH01001738">
    <property type="protein sequence ID" value="MQL94975.1"/>
    <property type="molecule type" value="Genomic_DNA"/>
</dbReference>
<feature type="domain" description="Serine-threonine/tyrosine-protein kinase catalytic" evidence="4">
    <location>
        <begin position="50"/>
        <end position="96"/>
    </location>
</feature>
<evidence type="ECO:0000313" key="6">
    <source>
        <dbReference type="Proteomes" id="UP000652761"/>
    </source>
</evidence>
<dbReference type="InterPro" id="IPR011009">
    <property type="entry name" value="Kinase-like_dom_sf"/>
</dbReference>
<evidence type="ECO:0000259" key="4">
    <source>
        <dbReference type="Pfam" id="PF07714"/>
    </source>
</evidence>
<feature type="region of interest" description="Disordered" evidence="3">
    <location>
        <begin position="1"/>
        <end position="48"/>
    </location>
</feature>
<dbReference type="GO" id="GO:0004672">
    <property type="term" value="F:protein kinase activity"/>
    <property type="evidence" value="ECO:0007669"/>
    <property type="project" value="InterPro"/>
</dbReference>
<gene>
    <name evidence="5" type="ORF">Taro_027639</name>
</gene>
<name>A0A843VG90_COLES</name>
<dbReference type="InterPro" id="IPR001245">
    <property type="entry name" value="Ser-Thr/Tyr_kinase_cat_dom"/>
</dbReference>
<keyword evidence="2" id="KW-0067">ATP-binding</keyword>
<dbReference type="Gene3D" id="1.10.510.10">
    <property type="entry name" value="Transferase(Phosphotransferase) domain 1"/>
    <property type="match status" value="1"/>
</dbReference>
<proteinExistence type="predicted"/>
<dbReference type="SUPFAM" id="SSF56112">
    <property type="entry name" value="Protein kinase-like (PK-like)"/>
    <property type="match status" value="1"/>
</dbReference>
<evidence type="ECO:0000313" key="5">
    <source>
        <dbReference type="EMBL" id="MQL94975.1"/>
    </source>
</evidence>
<keyword evidence="1" id="KW-0547">Nucleotide-binding</keyword>
<dbReference type="AlphaFoldDB" id="A0A843VG90"/>
<dbReference type="GO" id="GO:0005524">
    <property type="term" value="F:ATP binding"/>
    <property type="evidence" value="ECO:0007669"/>
    <property type="project" value="UniProtKB-KW"/>
</dbReference>
<dbReference type="OrthoDB" id="671821at2759"/>
<evidence type="ECO:0000256" key="3">
    <source>
        <dbReference type="SAM" id="MobiDB-lite"/>
    </source>
</evidence>
<comment type="caution">
    <text evidence="5">The sequence shown here is derived from an EMBL/GenBank/DDBJ whole genome shotgun (WGS) entry which is preliminary data.</text>
</comment>
<dbReference type="Pfam" id="PF07714">
    <property type="entry name" value="PK_Tyr_Ser-Thr"/>
    <property type="match status" value="1"/>
</dbReference>
<sequence length="191" mass="20867">MRSKGAPPGVRAHAQRQPRRPPLWTKRREGGGVTLVDHGHGPKTTVPAGTMRYLAPECATTGKASKESDVYSFGVVALKIACGRRPNEPAPQEELEGLVEWVWNLYGRHAVLEAADPRLGSGELDEMQLVATVEARLQLVVAAVEARLGRGRGGVWAWSRWRPGLVAVAVAVEAQLRQRSRRYGFRYGIGA</sequence>
<organism evidence="5 6">
    <name type="scientific">Colocasia esculenta</name>
    <name type="common">Wild taro</name>
    <name type="synonym">Arum esculentum</name>
    <dbReference type="NCBI Taxonomy" id="4460"/>
    <lineage>
        <taxon>Eukaryota</taxon>
        <taxon>Viridiplantae</taxon>
        <taxon>Streptophyta</taxon>
        <taxon>Embryophyta</taxon>
        <taxon>Tracheophyta</taxon>
        <taxon>Spermatophyta</taxon>
        <taxon>Magnoliopsida</taxon>
        <taxon>Liliopsida</taxon>
        <taxon>Araceae</taxon>
        <taxon>Aroideae</taxon>
        <taxon>Colocasieae</taxon>
        <taxon>Colocasia</taxon>
    </lineage>
</organism>
<dbReference type="PANTHER" id="PTHR27007">
    <property type="match status" value="1"/>
</dbReference>
<dbReference type="InterPro" id="IPR050528">
    <property type="entry name" value="L-type_Lectin-RKs"/>
</dbReference>